<feature type="region of interest" description="Disordered" evidence="7">
    <location>
        <begin position="28"/>
        <end position="48"/>
    </location>
</feature>
<comment type="catalytic activity">
    <reaction evidence="1 6">
        <text>ATP-independent breakage of single-stranded DNA, followed by passage and rejoining.</text>
        <dbReference type="EC" id="5.6.2.1"/>
    </reaction>
</comment>
<comment type="caution">
    <text evidence="9">The sequence shown here is derived from an EMBL/GenBank/DDBJ whole genome shotgun (WGS) entry which is preliminary data.</text>
</comment>
<dbReference type="PRINTS" id="PR00417">
    <property type="entry name" value="PRTPISMRASEI"/>
</dbReference>
<comment type="similarity">
    <text evidence="2 6">Belongs to the type IA topoisomerase family.</text>
</comment>
<evidence type="ECO:0000256" key="2">
    <source>
        <dbReference type="ARBA" id="ARBA00009446"/>
    </source>
</evidence>
<dbReference type="InterPro" id="IPR013826">
    <property type="entry name" value="Topo_IA_cen_sub3"/>
</dbReference>
<feature type="compositionally biased region" description="Basic and acidic residues" evidence="7">
    <location>
        <begin position="34"/>
        <end position="44"/>
    </location>
</feature>
<name>A0A9W6T2R8_CANBO</name>
<dbReference type="GO" id="GO:0006265">
    <property type="term" value="P:DNA topological change"/>
    <property type="evidence" value="ECO:0007669"/>
    <property type="project" value="InterPro"/>
</dbReference>
<reference evidence="9" key="1">
    <citation type="submission" date="2023-04" db="EMBL/GenBank/DDBJ databases">
        <title>Candida boidinii NBRC 10035.</title>
        <authorList>
            <person name="Ichikawa N."/>
            <person name="Sato H."/>
            <person name="Tonouchi N."/>
        </authorList>
    </citation>
    <scope>NUCLEOTIDE SEQUENCE</scope>
    <source>
        <strain evidence="9">NBRC 10035</strain>
    </source>
</reference>
<dbReference type="Pfam" id="PF01751">
    <property type="entry name" value="Toprim"/>
    <property type="match status" value="1"/>
</dbReference>
<dbReference type="Gene3D" id="1.10.290.10">
    <property type="entry name" value="Topoisomerase I, domain 4"/>
    <property type="match status" value="1"/>
</dbReference>
<comment type="function">
    <text evidence="6">Introduces a single-strand break via transesterification at a target site in duplex DNA. Releases the supercoiling and torsional tension of DNA introduced during the DNA replication and transcription by transiently cleaving and rejoining one strand of the DNA duplex. The scissile phosphodiester is attacked by the catalytic tyrosine of the enzyme, resulting in the formation of a DNA-(5'-phosphotyrosyl)-enzyme intermediate and the expulsion of a 3'-OH DNA strand.</text>
</comment>
<dbReference type="GO" id="GO:0035825">
    <property type="term" value="P:homologous recombination"/>
    <property type="evidence" value="ECO:0007669"/>
    <property type="project" value="UniProtKB-ARBA"/>
</dbReference>
<proteinExistence type="inferred from homology"/>
<dbReference type="InterPro" id="IPR003602">
    <property type="entry name" value="Topo_IA_DNA-bd_dom"/>
</dbReference>
<dbReference type="GO" id="GO:0005634">
    <property type="term" value="C:nucleus"/>
    <property type="evidence" value="ECO:0007669"/>
    <property type="project" value="TreeGrafter"/>
</dbReference>
<evidence type="ECO:0000256" key="1">
    <source>
        <dbReference type="ARBA" id="ARBA00000213"/>
    </source>
</evidence>
<evidence type="ECO:0000313" key="9">
    <source>
        <dbReference type="EMBL" id="GME73571.1"/>
    </source>
</evidence>
<evidence type="ECO:0000256" key="4">
    <source>
        <dbReference type="ARBA" id="ARBA00023125"/>
    </source>
</evidence>
<keyword evidence="3 6" id="KW-0799">Topoisomerase</keyword>
<evidence type="ECO:0000256" key="3">
    <source>
        <dbReference type="ARBA" id="ARBA00023029"/>
    </source>
</evidence>
<dbReference type="FunFam" id="3.40.50.140:FF:000003">
    <property type="entry name" value="DNA topoisomerase"/>
    <property type="match status" value="1"/>
</dbReference>
<dbReference type="SMART" id="SM00436">
    <property type="entry name" value="TOP1Bc"/>
    <property type="match status" value="1"/>
</dbReference>
<dbReference type="GO" id="GO:0031422">
    <property type="term" value="C:RecQ family helicase-topoisomerase III complex"/>
    <property type="evidence" value="ECO:0007669"/>
    <property type="project" value="UniProtKB-ARBA"/>
</dbReference>
<keyword evidence="5 6" id="KW-0413">Isomerase</keyword>
<feature type="domain" description="Topo IA-type catalytic" evidence="8">
    <location>
        <begin position="217"/>
        <end position="498"/>
    </location>
</feature>
<dbReference type="Proteomes" id="UP001165120">
    <property type="component" value="Unassembled WGS sequence"/>
</dbReference>
<keyword evidence="4 6" id="KW-0238">DNA-binding</keyword>
<dbReference type="InterPro" id="IPR006171">
    <property type="entry name" value="TOPRIM_dom"/>
</dbReference>
<dbReference type="SMART" id="SM00437">
    <property type="entry name" value="TOP1Ac"/>
    <property type="match status" value="1"/>
</dbReference>
<dbReference type="GO" id="GO:0003917">
    <property type="term" value="F:DNA topoisomerase type I (single strand cut, ATP-independent) activity"/>
    <property type="evidence" value="ECO:0007669"/>
    <property type="project" value="UniProtKB-EC"/>
</dbReference>
<evidence type="ECO:0000259" key="8">
    <source>
        <dbReference type="PROSITE" id="PS52039"/>
    </source>
</evidence>
<dbReference type="InterPro" id="IPR000380">
    <property type="entry name" value="Topo_IA"/>
</dbReference>
<dbReference type="FunFam" id="1.10.290.10:FF:000001">
    <property type="entry name" value="DNA topoisomerase"/>
    <property type="match status" value="1"/>
</dbReference>
<dbReference type="InterPro" id="IPR013824">
    <property type="entry name" value="Topo_IA_cen_sub1"/>
</dbReference>
<evidence type="ECO:0000256" key="7">
    <source>
        <dbReference type="SAM" id="MobiDB-lite"/>
    </source>
</evidence>
<dbReference type="PROSITE" id="PS52039">
    <property type="entry name" value="TOPO_IA_2"/>
    <property type="match status" value="1"/>
</dbReference>
<gene>
    <name evidence="9" type="ORF">Cboi02_000409200</name>
</gene>
<dbReference type="InterPro" id="IPR013497">
    <property type="entry name" value="Topo_IA_cen"/>
</dbReference>
<dbReference type="EC" id="5.6.2.1" evidence="6"/>
<evidence type="ECO:0000256" key="5">
    <source>
        <dbReference type="ARBA" id="ARBA00023235"/>
    </source>
</evidence>
<dbReference type="InterPro" id="IPR003601">
    <property type="entry name" value="Topo_IA_2"/>
</dbReference>
<sequence>METDINLPTGSKVSLKYFHRQIKSISAETLTEQRNQKEKREPSRRTRQKHKQLKCCFAKVHRSKSVANTLGGDRVSIRPSRNKFIKNYDFNFDFPQWGWCDVTFTSVAGHITQIDFPKNCSWGSCLPNKLFEADIITYTSKSATDIANNIGNEARNSDILMIWTDCDREGEYIGYEIVQAANKTNPRMTVDSAFRAHFSFLERSHISHAARNPTKLDKKAIAAVQTRTELDLRTGASFTRFLTDLFKNEFRRELDSKTVISYGGCQFPTLGFVVDRYKRIKAFKEEKFWYIGIDIRKGNIKTTFSWERPNIFDPLTAFCFFKNAYSEAGEEGEIINIEEKPTSNWAPLPLTTVELQKDCARYFKMSAKEALDTAEKLYNQGFLSYPRTETDIFPKGMDLKKLIEKQSQSQIWGSYASTLLNENKFRQPREGKHDDKAHPPIHPIIWTDMGNFNDKEKKIYEYVTRRFLACCSKDATGSKTTVKLKWGPELFNATGLTS</sequence>
<protein>
    <recommendedName>
        <fullName evidence="6">DNA topoisomerase</fullName>
        <ecNumber evidence="6">5.6.2.1</ecNumber>
    </recommendedName>
</protein>
<dbReference type="Pfam" id="PF01131">
    <property type="entry name" value="Topoisom_bac"/>
    <property type="match status" value="1"/>
</dbReference>
<dbReference type="GO" id="GO:0006281">
    <property type="term" value="P:DNA repair"/>
    <property type="evidence" value="ECO:0007669"/>
    <property type="project" value="TreeGrafter"/>
</dbReference>
<keyword evidence="10" id="KW-1185">Reference proteome</keyword>
<accession>A0A9W6T2R8</accession>
<dbReference type="PANTHER" id="PTHR11390:SF21">
    <property type="entry name" value="DNA TOPOISOMERASE 3-ALPHA"/>
    <property type="match status" value="1"/>
</dbReference>
<evidence type="ECO:0000256" key="6">
    <source>
        <dbReference type="RuleBase" id="RU362092"/>
    </source>
</evidence>
<dbReference type="PANTHER" id="PTHR11390">
    <property type="entry name" value="PROKARYOTIC DNA TOPOISOMERASE"/>
    <property type="match status" value="1"/>
</dbReference>
<organism evidence="9 10">
    <name type="scientific">Candida boidinii</name>
    <name type="common">Yeast</name>
    <dbReference type="NCBI Taxonomy" id="5477"/>
    <lineage>
        <taxon>Eukaryota</taxon>
        <taxon>Fungi</taxon>
        <taxon>Dikarya</taxon>
        <taxon>Ascomycota</taxon>
        <taxon>Saccharomycotina</taxon>
        <taxon>Pichiomycetes</taxon>
        <taxon>Pichiales</taxon>
        <taxon>Pichiaceae</taxon>
        <taxon>Ogataea</taxon>
        <taxon>Ogataea/Candida clade</taxon>
    </lineage>
</organism>
<dbReference type="Gene3D" id="3.40.50.140">
    <property type="match status" value="1"/>
</dbReference>
<dbReference type="SUPFAM" id="SSF56712">
    <property type="entry name" value="Prokaryotic type I DNA topoisomerase"/>
    <property type="match status" value="1"/>
</dbReference>
<dbReference type="Gene3D" id="1.10.460.10">
    <property type="entry name" value="Topoisomerase I, domain 2"/>
    <property type="match status" value="1"/>
</dbReference>
<evidence type="ECO:0000313" key="10">
    <source>
        <dbReference type="Proteomes" id="UP001165120"/>
    </source>
</evidence>
<dbReference type="EMBL" id="BSXN01001556">
    <property type="protein sequence ID" value="GME73571.1"/>
    <property type="molecule type" value="Genomic_DNA"/>
</dbReference>
<dbReference type="InterPro" id="IPR023405">
    <property type="entry name" value="Topo_IA_core_domain"/>
</dbReference>
<dbReference type="GO" id="GO:0003677">
    <property type="term" value="F:DNA binding"/>
    <property type="evidence" value="ECO:0007669"/>
    <property type="project" value="UniProtKB-KW"/>
</dbReference>
<dbReference type="AlphaFoldDB" id="A0A9W6T2R8"/>